<organism evidence="2 3">
    <name type="scientific">Peribacillus simplex</name>
    <dbReference type="NCBI Taxonomy" id="1478"/>
    <lineage>
        <taxon>Bacteria</taxon>
        <taxon>Bacillati</taxon>
        <taxon>Bacillota</taxon>
        <taxon>Bacilli</taxon>
        <taxon>Bacillales</taxon>
        <taxon>Bacillaceae</taxon>
        <taxon>Peribacillus</taxon>
    </lineage>
</organism>
<feature type="domain" description="DinB-like" evidence="1">
    <location>
        <begin position="52"/>
        <end position="200"/>
    </location>
</feature>
<accession>A0A8B5Y1T5</accession>
<dbReference type="InterPro" id="IPR024775">
    <property type="entry name" value="DinB-like"/>
</dbReference>
<name>A0A8B5Y1T5_9BACI</name>
<reference evidence="2 3" key="1">
    <citation type="submission" date="2019-07" db="EMBL/GenBank/DDBJ databases">
        <title>Genome assembly of Bacillus simplex strain GGC-P6A.</title>
        <authorList>
            <person name="Jennings M.E."/>
            <person name="Barton H.A."/>
        </authorList>
    </citation>
    <scope>NUCLEOTIDE SEQUENCE [LARGE SCALE GENOMIC DNA]</scope>
    <source>
        <strain evidence="2 3">GGC-P6A</strain>
    </source>
</reference>
<dbReference type="SUPFAM" id="SSF109854">
    <property type="entry name" value="DinB/YfiT-like putative metalloenzymes"/>
    <property type="match status" value="1"/>
</dbReference>
<dbReference type="InterPro" id="IPR034660">
    <property type="entry name" value="DinB/YfiT-like"/>
</dbReference>
<dbReference type="Gene3D" id="1.20.120.450">
    <property type="entry name" value="dinb family like domain"/>
    <property type="match status" value="1"/>
</dbReference>
<gene>
    <name evidence="2" type="ORF">FQP34_03500</name>
</gene>
<dbReference type="Pfam" id="PF12867">
    <property type="entry name" value="DinB_2"/>
    <property type="match status" value="1"/>
</dbReference>
<evidence type="ECO:0000313" key="3">
    <source>
        <dbReference type="Proteomes" id="UP000317770"/>
    </source>
</evidence>
<comment type="caution">
    <text evidence="2">The sequence shown here is derived from an EMBL/GenBank/DDBJ whole genome shotgun (WGS) entry which is preliminary data.</text>
</comment>
<evidence type="ECO:0000313" key="2">
    <source>
        <dbReference type="EMBL" id="TVX82681.1"/>
    </source>
</evidence>
<proteinExistence type="predicted"/>
<dbReference type="AlphaFoldDB" id="A0A8B5Y1T5"/>
<dbReference type="EMBL" id="VNKI01000002">
    <property type="protein sequence ID" value="TVX82681.1"/>
    <property type="molecule type" value="Genomic_DNA"/>
</dbReference>
<dbReference type="Proteomes" id="UP000317770">
    <property type="component" value="Unassembled WGS sequence"/>
</dbReference>
<sequence>MCLLISTTSFFAFVMQSISLFFLYQKFRDAFKCGCHKRGVLMNYIEYDLLFESRNQLIEEITELDEKMLHHRPAPEVWSIAQICHHLYLTEQVFTEAIANGIRERDFNNIIQKNIYLVTNRTKKFVSPDIVSPSSIPFQLSGLMDFLAESRDRLLQVLYDMGSDILLNRKKAKHPLFGDLSLDQWIELLSLHEQRHIKQIQEIKSPLI</sequence>
<protein>
    <submittedName>
        <fullName evidence="2">DinB family protein</fullName>
    </submittedName>
</protein>
<evidence type="ECO:0000259" key="1">
    <source>
        <dbReference type="Pfam" id="PF12867"/>
    </source>
</evidence>